<dbReference type="InterPro" id="IPR022770">
    <property type="entry name" value="IucA/IucC-like_C"/>
</dbReference>
<dbReference type="Gene3D" id="6.10.250.3370">
    <property type="match status" value="1"/>
</dbReference>
<feature type="region of interest" description="Disordered" evidence="6">
    <location>
        <begin position="268"/>
        <end position="290"/>
    </location>
</feature>
<dbReference type="Pfam" id="PF06276">
    <property type="entry name" value="FhuF"/>
    <property type="match status" value="1"/>
</dbReference>
<dbReference type="Gene3D" id="3.30.310.280">
    <property type="match status" value="1"/>
</dbReference>
<dbReference type="AlphaFoldDB" id="A0AAE4C845"/>
<feature type="region of interest" description="Disordered" evidence="6">
    <location>
        <begin position="321"/>
        <end position="379"/>
    </location>
</feature>
<evidence type="ECO:0000256" key="3">
    <source>
        <dbReference type="ARBA" id="ARBA00007832"/>
    </source>
</evidence>
<name>A0AAE4C845_9MICC</name>
<feature type="compositionally biased region" description="Basic and acidic residues" evidence="6">
    <location>
        <begin position="348"/>
        <end position="365"/>
    </location>
</feature>
<dbReference type="Pfam" id="PF04183">
    <property type="entry name" value="IucA_IucC"/>
    <property type="match status" value="1"/>
</dbReference>
<comment type="similarity">
    <text evidence="3">Belongs to the IucA/IucC family.</text>
</comment>
<dbReference type="Gene3D" id="3.40.630.30">
    <property type="match status" value="1"/>
</dbReference>
<dbReference type="InterPro" id="IPR019432">
    <property type="entry name" value="Acyltransferase_MbtK/IucB-like"/>
</dbReference>
<feature type="compositionally biased region" description="Pro residues" evidence="6">
    <location>
        <begin position="326"/>
        <end position="344"/>
    </location>
</feature>
<dbReference type="InterPro" id="IPR016181">
    <property type="entry name" value="Acyl_CoA_acyltransferase"/>
</dbReference>
<evidence type="ECO:0000256" key="2">
    <source>
        <dbReference type="ARBA" id="ARBA00005102"/>
    </source>
</evidence>
<evidence type="ECO:0000256" key="1">
    <source>
        <dbReference type="ARBA" id="ARBA00003818"/>
    </source>
</evidence>
<evidence type="ECO:0000256" key="4">
    <source>
        <dbReference type="ARBA" id="ARBA00020586"/>
    </source>
</evidence>
<protein>
    <recommendedName>
        <fullName evidence="4">Lysine N-acyltransferase MbtK</fullName>
    </recommendedName>
    <alternativeName>
        <fullName evidence="5">Mycobactin synthase protein K</fullName>
    </alternativeName>
</protein>
<evidence type="ECO:0000313" key="9">
    <source>
        <dbReference type="Proteomes" id="UP001247307"/>
    </source>
</evidence>
<proteinExistence type="inferred from homology"/>
<dbReference type="SMART" id="SM01006">
    <property type="entry name" value="AlcB"/>
    <property type="match status" value="1"/>
</dbReference>
<dbReference type="InterPro" id="IPR007310">
    <property type="entry name" value="Aerobactin_biosyn_IucA/IucC_N"/>
</dbReference>
<feature type="domain" description="Acyltransferase MbtK/IucB-like conserved" evidence="7">
    <location>
        <begin position="29"/>
        <end position="76"/>
    </location>
</feature>
<dbReference type="GO" id="GO:0016881">
    <property type="term" value="F:acid-amino acid ligase activity"/>
    <property type="evidence" value="ECO:0007669"/>
    <property type="project" value="UniProtKB-ARBA"/>
</dbReference>
<dbReference type="Pfam" id="PF13523">
    <property type="entry name" value="Acetyltransf_8"/>
    <property type="match status" value="1"/>
</dbReference>
<reference evidence="8" key="1">
    <citation type="submission" date="2023-07" db="EMBL/GenBank/DDBJ databases">
        <title>Sequencing the genomes of 1000 actinobacteria strains.</title>
        <authorList>
            <person name="Klenk H.-P."/>
        </authorList>
    </citation>
    <scope>NUCLEOTIDE SEQUENCE</scope>
    <source>
        <strain evidence="8">DSM 13988</strain>
    </source>
</reference>
<dbReference type="PANTHER" id="PTHR34384">
    <property type="entry name" value="L-2,3-DIAMINOPROPANOATE--CITRATE LIGASE"/>
    <property type="match status" value="1"/>
</dbReference>
<dbReference type="Gene3D" id="1.10.510.40">
    <property type="match status" value="1"/>
</dbReference>
<dbReference type="PANTHER" id="PTHR34384:SF6">
    <property type="entry name" value="STAPHYLOFERRIN B SYNTHASE"/>
    <property type="match status" value="1"/>
</dbReference>
<comment type="pathway">
    <text evidence="2">Siderophore biosynthesis; mycobactin biosynthesis.</text>
</comment>
<evidence type="ECO:0000259" key="7">
    <source>
        <dbReference type="SMART" id="SM01006"/>
    </source>
</evidence>
<dbReference type="GO" id="GO:0016746">
    <property type="term" value="F:acyltransferase activity"/>
    <property type="evidence" value="ECO:0007669"/>
    <property type="project" value="InterPro"/>
</dbReference>
<organism evidence="8 9">
    <name type="scientific">Falsarthrobacter nasiphocae</name>
    <dbReference type="NCBI Taxonomy" id="189863"/>
    <lineage>
        <taxon>Bacteria</taxon>
        <taxon>Bacillati</taxon>
        <taxon>Actinomycetota</taxon>
        <taxon>Actinomycetes</taxon>
        <taxon>Micrococcales</taxon>
        <taxon>Micrococcaceae</taxon>
        <taxon>Falsarthrobacter</taxon>
    </lineage>
</organism>
<keyword evidence="9" id="KW-1185">Reference proteome</keyword>
<comment type="function">
    <text evidence="1">Acyltransferase required for the direct transfer of medium- to long-chain fatty acyl moieties from a carrier protein (MbtL) on to the epsilon-amino group of lysine residue in the mycobactin core.</text>
</comment>
<sequence length="901" mass="98129">MNTMNPTPQPATQSYAALSPTAGPAFRLRPVDPAADAPILHRWFTEPRGRFWGMGSASVADVRAEYERLAARPGHDCLLGLDSATGEPAFLAEIYDPATSPLAGLPELRRGDVGMHLFLAPPSAEPIPGYSLAAMRRVLAECFGRYGARRVVVEPDVRNEAVHRLNARAGFRVLREAELNEGPGQPPKRALLSTVERWTFRPVGSHLRPEIFEQAERRLTAKLLAEFAHERLILPELVDDDDAAAAPSPAACGGKAPANVTAAEPAIPSASAAEPTGPAPRTPAPRRYGITLDDGSRVLFTATRHLLEHWVVEPRSIVVVRSDTPTPHPTPTPGATPAQAPSPSPFRGEFEPKTSRKTCETRPGTEAEEGEAGEARAEAPNTGRIVLGLRSRLPLTDELTPLYLEEIQATLASIAAKIQHVGPSSEQLAEGTDAFGRRLGRAEAFQQVESAMTEGHPCFIANSGRHGMGARDLAAWAPESGEDIRLVWLAVSRRNAHFSCVPGFEYEALRASQFSARELEAFDSRLRERGLDPEQYVLLPAHPWQADHKILQSFAAEVAAGDIVILGESEDLFRPQQSLRTFFNVSAPERFYAKTALSVVNMGFMRGLSAEYMRDTPAINEWLAGLFAGDAELGRTRVGLIREVCAVGYRSPLYTEASVKGSPYRKMLSGLWRESPVAQTGEGQELATMASLLHRDAQGVSFVSRLIARSGVGAQAWLAAYLEAYLVPVVHCLAAHRLAFMPHGENVILCLRGGLVERVFMKDIGEEIAVLTPPDGDSASPPTPELPEGVDRIYAPTPSSDVCLSVFTDVFDCFFRFLAPILAEDGLLAEDGFWAEVRRVLAAYEARHPGSEWLGLFAPEFELSCLNRLQLRNTRHMLDLEDQNGGLAKAGMLRNPVARGR</sequence>
<comment type="caution">
    <text evidence="8">The sequence shown here is derived from an EMBL/GenBank/DDBJ whole genome shotgun (WGS) entry which is preliminary data.</text>
</comment>
<dbReference type="GO" id="GO:0019290">
    <property type="term" value="P:siderophore biosynthetic process"/>
    <property type="evidence" value="ECO:0007669"/>
    <property type="project" value="InterPro"/>
</dbReference>
<dbReference type="EMBL" id="JAVDUI010000001">
    <property type="protein sequence ID" value="MDR6892030.1"/>
    <property type="molecule type" value="Genomic_DNA"/>
</dbReference>
<dbReference type="InterPro" id="IPR037455">
    <property type="entry name" value="LucA/IucC-like"/>
</dbReference>
<evidence type="ECO:0000256" key="6">
    <source>
        <dbReference type="SAM" id="MobiDB-lite"/>
    </source>
</evidence>
<gene>
    <name evidence="8" type="ORF">J2S35_000970</name>
</gene>
<accession>A0AAE4C845</accession>
<dbReference type="Proteomes" id="UP001247307">
    <property type="component" value="Unassembled WGS sequence"/>
</dbReference>
<evidence type="ECO:0000313" key="8">
    <source>
        <dbReference type="EMBL" id="MDR6892030.1"/>
    </source>
</evidence>
<evidence type="ECO:0000256" key="5">
    <source>
        <dbReference type="ARBA" id="ARBA00031122"/>
    </source>
</evidence>
<dbReference type="SUPFAM" id="SSF55729">
    <property type="entry name" value="Acyl-CoA N-acyltransferases (Nat)"/>
    <property type="match status" value="1"/>
</dbReference>